<dbReference type="GO" id="GO:0005615">
    <property type="term" value="C:extracellular space"/>
    <property type="evidence" value="ECO:0007669"/>
    <property type="project" value="TreeGrafter"/>
</dbReference>
<dbReference type="GO" id="GO:0031424">
    <property type="term" value="P:keratinization"/>
    <property type="evidence" value="ECO:0007669"/>
    <property type="project" value="TreeGrafter"/>
</dbReference>
<dbReference type="GO" id="GO:0005737">
    <property type="term" value="C:cytoplasm"/>
    <property type="evidence" value="ECO:0007669"/>
    <property type="project" value="UniProtKB-ARBA"/>
</dbReference>
<dbReference type="Proteomes" id="UP000645828">
    <property type="component" value="Unassembled WGS sequence"/>
</dbReference>
<dbReference type="SMART" id="SM01391">
    <property type="entry name" value="Filament"/>
    <property type="match status" value="1"/>
</dbReference>
<dbReference type="GO" id="GO:0030280">
    <property type="term" value="F:structural constituent of skin epidermis"/>
    <property type="evidence" value="ECO:0007669"/>
    <property type="project" value="TreeGrafter"/>
</dbReference>
<dbReference type="SUPFAM" id="SSF64593">
    <property type="entry name" value="Intermediate filament protein, coiled coil region"/>
    <property type="match status" value="1"/>
</dbReference>
<gene>
    <name evidence="5" type="ORF">NYPRO_LOCUS26997</name>
</gene>
<organism evidence="5 6">
    <name type="scientific">Nyctereutes procyonoides</name>
    <name type="common">Raccoon dog</name>
    <name type="synonym">Canis procyonoides</name>
    <dbReference type="NCBI Taxonomy" id="34880"/>
    <lineage>
        <taxon>Eukaryota</taxon>
        <taxon>Metazoa</taxon>
        <taxon>Chordata</taxon>
        <taxon>Craniata</taxon>
        <taxon>Vertebrata</taxon>
        <taxon>Euteleostomi</taxon>
        <taxon>Mammalia</taxon>
        <taxon>Eutheria</taxon>
        <taxon>Laurasiatheria</taxon>
        <taxon>Carnivora</taxon>
        <taxon>Caniformia</taxon>
        <taxon>Canidae</taxon>
        <taxon>Nyctereutes</taxon>
    </lineage>
</organism>
<evidence type="ECO:0000313" key="6">
    <source>
        <dbReference type="Proteomes" id="UP000645828"/>
    </source>
</evidence>
<dbReference type="PANTHER" id="PTHR45616">
    <property type="entry name" value="GATA-TYPE DOMAIN-CONTAINING PROTEIN"/>
    <property type="match status" value="1"/>
</dbReference>
<keyword evidence="2" id="KW-0403">Intermediate filament</keyword>
<dbReference type="PANTHER" id="PTHR45616:SF21">
    <property type="entry name" value="KERATIN, TYPE II CYTOSKELETAL 7"/>
    <property type="match status" value="1"/>
</dbReference>
<dbReference type="GO" id="GO:0045109">
    <property type="term" value="P:intermediate filament organization"/>
    <property type="evidence" value="ECO:0007669"/>
    <property type="project" value="TreeGrafter"/>
</dbReference>
<evidence type="ECO:0000256" key="2">
    <source>
        <dbReference type="ARBA" id="ARBA00022754"/>
    </source>
</evidence>
<evidence type="ECO:0000256" key="3">
    <source>
        <dbReference type="ARBA" id="ARBA00023054"/>
    </source>
</evidence>
<evidence type="ECO:0000313" key="5">
    <source>
        <dbReference type="EMBL" id="CAD7694205.1"/>
    </source>
</evidence>
<comment type="caution">
    <text evidence="5">The sequence shown here is derived from an EMBL/GenBank/DDBJ whole genome shotgun (WGS) entry which is preliminary data.</text>
</comment>
<dbReference type="InterPro" id="IPR039008">
    <property type="entry name" value="IF_rod_dom"/>
</dbReference>
<protein>
    <submittedName>
        <fullName evidence="5">(raccoon dog) hypothetical protein</fullName>
    </submittedName>
</protein>
<evidence type="ECO:0000259" key="4">
    <source>
        <dbReference type="SMART" id="SM01391"/>
    </source>
</evidence>
<keyword evidence="1" id="KW-0416">Keratin</keyword>
<dbReference type="Gene3D" id="1.20.5.170">
    <property type="match status" value="1"/>
</dbReference>
<keyword evidence="3" id="KW-0175">Coiled coil</keyword>
<dbReference type="GO" id="GO:0045095">
    <property type="term" value="C:keratin filament"/>
    <property type="evidence" value="ECO:0007669"/>
    <property type="project" value="TreeGrafter"/>
</dbReference>
<dbReference type="Gene3D" id="1.20.5.1160">
    <property type="entry name" value="Vasodilator-stimulated phosphoprotein"/>
    <property type="match status" value="1"/>
</dbReference>
<dbReference type="EMBL" id="CAJHUB010000789">
    <property type="protein sequence ID" value="CAD7694205.1"/>
    <property type="molecule type" value="Genomic_DNA"/>
</dbReference>
<dbReference type="FunFam" id="1.20.5.1160:FF:000001">
    <property type="entry name" value="Keratin type II"/>
    <property type="match status" value="1"/>
</dbReference>
<evidence type="ECO:0000256" key="1">
    <source>
        <dbReference type="ARBA" id="ARBA00022744"/>
    </source>
</evidence>
<proteinExistence type="predicted"/>
<keyword evidence="6" id="KW-1185">Reference proteome</keyword>
<dbReference type="AlphaFoldDB" id="A0A812A064"/>
<dbReference type="Pfam" id="PF00038">
    <property type="entry name" value="Filament"/>
    <property type="match status" value="2"/>
</dbReference>
<sequence length="232" mass="26068">MDTVNVLEQYTIHYQDEINYHLAAENEFLVLKKDMDAVCMNKVDVDAKVDALTNEINFLKTFYEIELAKLQSQILDMSIMLSMDNSHSLDPHDEAEAWYQIKFETLQVQAGEHEEDLWKELEAILQQAKQDIAWQLCKYQELTDVKMALDIEIPTYPKLPEGEESQLAGDEVGALNISVVNSTGGDGSRLARLVFREAMGSKALSLLSGGRPGTIKSCSIRTSVSIHRSIGK</sequence>
<accession>A0A812A064</accession>
<reference evidence="5" key="1">
    <citation type="submission" date="2020-12" db="EMBL/GenBank/DDBJ databases">
        <authorList>
            <consortium name="Molecular Ecology Group"/>
        </authorList>
    </citation>
    <scope>NUCLEOTIDE SEQUENCE</scope>
    <source>
        <strain evidence="5">TBG_1078</strain>
    </source>
</reference>
<feature type="domain" description="IF rod" evidence="4">
    <location>
        <begin position="2"/>
        <end position="166"/>
    </location>
</feature>
<name>A0A812A064_NYCPR</name>